<dbReference type="EMBL" id="MGFE01000012">
    <property type="protein sequence ID" value="OGL98912.1"/>
    <property type="molecule type" value="Genomic_DNA"/>
</dbReference>
<dbReference type="PROSITE" id="PS00893">
    <property type="entry name" value="NUDIX_BOX"/>
    <property type="match status" value="1"/>
</dbReference>
<comment type="caution">
    <text evidence="4">The sequence shown here is derived from an EMBL/GenBank/DDBJ whole genome shotgun (WGS) entry which is preliminary data.</text>
</comment>
<name>A0A1F7W7Z0_9BACT</name>
<dbReference type="Proteomes" id="UP000176501">
    <property type="component" value="Unassembled WGS sequence"/>
</dbReference>
<evidence type="ECO:0000256" key="2">
    <source>
        <dbReference type="ARBA" id="ARBA00022801"/>
    </source>
</evidence>
<dbReference type="InterPro" id="IPR000086">
    <property type="entry name" value="NUDIX_hydrolase_dom"/>
</dbReference>
<evidence type="ECO:0000259" key="3">
    <source>
        <dbReference type="PROSITE" id="PS51462"/>
    </source>
</evidence>
<reference evidence="4 5" key="1">
    <citation type="journal article" date="2016" name="Nat. Commun.">
        <title>Thousands of microbial genomes shed light on interconnected biogeochemical processes in an aquifer system.</title>
        <authorList>
            <person name="Anantharaman K."/>
            <person name="Brown C.T."/>
            <person name="Hug L.A."/>
            <person name="Sharon I."/>
            <person name="Castelle C.J."/>
            <person name="Probst A.J."/>
            <person name="Thomas B.C."/>
            <person name="Singh A."/>
            <person name="Wilkins M.J."/>
            <person name="Karaoz U."/>
            <person name="Brodie E.L."/>
            <person name="Williams K.H."/>
            <person name="Hubbard S.S."/>
            <person name="Banfield J.F."/>
        </authorList>
    </citation>
    <scope>NUCLEOTIDE SEQUENCE [LARGE SCALE GENOMIC DNA]</scope>
</reference>
<organism evidence="4 5">
    <name type="scientific">Candidatus Uhrbacteria bacterium RIFOXYB2_FULL_57_15</name>
    <dbReference type="NCBI Taxonomy" id="1802422"/>
    <lineage>
        <taxon>Bacteria</taxon>
        <taxon>Candidatus Uhriibacteriota</taxon>
    </lineage>
</organism>
<evidence type="ECO:0000256" key="1">
    <source>
        <dbReference type="ARBA" id="ARBA00001946"/>
    </source>
</evidence>
<protein>
    <recommendedName>
        <fullName evidence="3">Nudix hydrolase domain-containing protein</fullName>
    </recommendedName>
</protein>
<feature type="domain" description="Nudix hydrolase" evidence="3">
    <location>
        <begin position="3"/>
        <end position="151"/>
    </location>
</feature>
<accession>A0A1F7W7Z0</accession>
<dbReference type="PROSITE" id="PS51462">
    <property type="entry name" value="NUDIX"/>
    <property type="match status" value="1"/>
</dbReference>
<dbReference type="PANTHER" id="PTHR43046:SF14">
    <property type="entry name" value="MUTT_NUDIX FAMILY PROTEIN"/>
    <property type="match status" value="1"/>
</dbReference>
<proteinExistence type="predicted"/>
<dbReference type="Gene3D" id="3.90.79.10">
    <property type="entry name" value="Nucleoside Triphosphate Pyrophosphohydrolase"/>
    <property type="match status" value="1"/>
</dbReference>
<gene>
    <name evidence="4" type="ORF">A2304_04135</name>
</gene>
<evidence type="ECO:0000313" key="4">
    <source>
        <dbReference type="EMBL" id="OGL98912.1"/>
    </source>
</evidence>
<dbReference type="InterPro" id="IPR020084">
    <property type="entry name" value="NUDIX_hydrolase_CS"/>
</dbReference>
<dbReference type="AlphaFoldDB" id="A0A1F7W7Z0"/>
<evidence type="ECO:0000313" key="5">
    <source>
        <dbReference type="Proteomes" id="UP000176501"/>
    </source>
</evidence>
<keyword evidence="2" id="KW-0378">Hydrolase</keyword>
<dbReference type="Pfam" id="PF00293">
    <property type="entry name" value="NUDIX"/>
    <property type="match status" value="1"/>
</dbReference>
<dbReference type="SUPFAM" id="SSF55811">
    <property type="entry name" value="Nudix"/>
    <property type="match status" value="1"/>
</dbReference>
<comment type="cofactor">
    <cofactor evidence="1">
        <name>Mg(2+)</name>
        <dbReference type="ChEBI" id="CHEBI:18420"/>
    </cofactor>
</comment>
<sequence>MSTFRPNAAVIVTDGNGRVLLCEREDLPGAIQTVQGGIDEGETPEMAARRELHEEIGLSPPHYEFVASLPNPMRYEWPQELLDRWRAQPGDRFSAYDGQEQYFFLARVSPDATFNLDAHAREFSRCSWGTPQQMLDGAWEYKRSVLKSALEQFGLIKEK</sequence>
<dbReference type="GO" id="GO:0016787">
    <property type="term" value="F:hydrolase activity"/>
    <property type="evidence" value="ECO:0007669"/>
    <property type="project" value="UniProtKB-KW"/>
</dbReference>
<dbReference type="PANTHER" id="PTHR43046">
    <property type="entry name" value="GDP-MANNOSE MANNOSYL HYDROLASE"/>
    <property type="match status" value="1"/>
</dbReference>
<dbReference type="InterPro" id="IPR015797">
    <property type="entry name" value="NUDIX_hydrolase-like_dom_sf"/>
</dbReference>